<feature type="region of interest" description="Disordered" evidence="1">
    <location>
        <begin position="47"/>
        <end position="66"/>
    </location>
</feature>
<dbReference type="Proteomes" id="UP000624419">
    <property type="component" value="Unassembled WGS sequence"/>
</dbReference>
<sequence>MEFLVDVLLRVIGTALKFFELHTLTQFFKGNKTLPEKYAERLARKKLSTPVDDKTSSNRAPRANSI</sequence>
<comment type="caution">
    <text evidence="2">The sequence shown here is derived from an EMBL/GenBank/DDBJ whole genome shotgun (WGS) entry which is preliminary data.</text>
</comment>
<dbReference type="RefSeq" id="WP_191025933.1">
    <property type="nucleotide sequence ID" value="NZ_JABBXD010000008.1"/>
</dbReference>
<evidence type="ECO:0000313" key="3">
    <source>
        <dbReference type="Proteomes" id="UP000624419"/>
    </source>
</evidence>
<reference evidence="2 3" key="1">
    <citation type="submission" date="2020-04" db="EMBL/GenBank/DDBJ databases">
        <title>Salinimonas sp. HHU 13199.</title>
        <authorList>
            <person name="Cui X."/>
            <person name="Zhang D."/>
        </authorList>
    </citation>
    <scope>NUCLEOTIDE SEQUENCE [LARGE SCALE GENOMIC DNA]</scope>
    <source>
        <strain evidence="2 3">HHU 13199</strain>
    </source>
</reference>
<evidence type="ECO:0000313" key="2">
    <source>
        <dbReference type="EMBL" id="MBD3586732.1"/>
    </source>
</evidence>
<dbReference type="EMBL" id="JABBXD010000008">
    <property type="protein sequence ID" value="MBD3586732.1"/>
    <property type="molecule type" value="Genomic_DNA"/>
</dbReference>
<proteinExistence type="predicted"/>
<keyword evidence="3" id="KW-1185">Reference proteome</keyword>
<name>A0ABR8LLX5_9ALTE</name>
<accession>A0ABR8LLX5</accession>
<evidence type="ECO:0000256" key="1">
    <source>
        <dbReference type="SAM" id="MobiDB-lite"/>
    </source>
</evidence>
<organism evidence="2 3">
    <name type="scientific">Salinimonas profundi</name>
    <dbReference type="NCBI Taxonomy" id="2729140"/>
    <lineage>
        <taxon>Bacteria</taxon>
        <taxon>Pseudomonadati</taxon>
        <taxon>Pseudomonadota</taxon>
        <taxon>Gammaproteobacteria</taxon>
        <taxon>Alteromonadales</taxon>
        <taxon>Alteromonadaceae</taxon>
        <taxon>Alteromonas/Salinimonas group</taxon>
        <taxon>Salinimonas</taxon>
    </lineage>
</organism>
<gene>
    <name evidence="2" type="ORF">HHX48_13370</name>
</gene>
<protein>
    <submittedName>
        <fullName evidence="2">Uncharacterized protein</fullName>
    </submittedName>
</protein>